<dbReference type="InterPro" id="IPR014862">
    <property type="entry name" value="TrwC"/>
</dbReference>
<dbReference type="InterPro" id="IPR050534">
    <property type="entry name" value="Coronavir_polyprotein_1ab"/>
</dbReference>
<evidence type="ECO:0000256" key="2">
    <source>
        <dbReference type="SAM" id="MobiDB-lite"/>
    </source>
</evidence>
<organism evidence="4 5">
    <name type="scientific">Sulfurospirillum diekertiae</name>
    <dbReference type="NCBI Taxonomy" id="1854492"/>
    <lineage>
        <taxon>Bacteria</taxon>
        <taxon>Pseudomonadati</taxon>
        <taxon>Campylobacterota</taxon>
        <taxon>Epsilonproteobacteria</taxon>
        <taxon>Campylobacterales</taxon>
        <taxon>Sulfurospirillaceae</taxon>
        <taxon>Sulfurospirillum</taxon>
    </lineage>
</organism>
<evidence type="ECO:0000259" key="3">
    <source>
        <dbReference type="Pfam" id="PF08751"/>
    </source>
</evidence>
<reference evidence="5" key="1">
    <citation type="submission" date="2017-05" db="EMBL/GenBank/DDBJ databases">
        <title>Dechlorination kinetics govern the competition between two new strains of the genus Sulfurospirillum.</title>
        <authorList>
            <person name="Buttet G.F."/>
            <person name="Murray A.M."/>
            <person name="Goris T."/>
            <person name="Burion M."/>
            <person name="Lin B."/>
            <person name="Rolle M."/>
            <person name="Maillard J."/>
        </authorList>
    </citation>
    <scope>NUCLEOTIDE SEQUENCE [LARGE SCALE GENOMIC DNA]</scope>
    <source>
        <strain evidence="5">SL2-1</strain>
    </source>
</reference>
<dbReference type="Gene3D" id="3.40.50.300">
    <property type="entry name" value="P-loop containing nucleotide triphosphate hydrolases"/>
    <property type="match status" value="2"/>
</dbReference>
<dbReference type="KEGG" id="suls:Sdiek1_0066"/>
<evidence type="ECO:0000313" key="5">
    <source>
        <dbReference type="Proteomes" id="UP000196005"/>
    </source>
</evidence>
<feature type="compositionally biased region" description="Basic and acidic residues" evidence="2">
    <location>
        <begin position="948"/>
        <end position="973"/>
    </location>
</feature>
<accession>A0A1Y0HIK0</accession>
<dbReference type="Pfam" id="PF13604">
    <property type="entry name" value="AAA_30"/>
    <property type="match status" value="1"/>
</dbReference>
<name>A0A1Y0HIK0_9BACT</name>
<feature type="compositionally biased region" description="Polar residues" evidence="2">
    <location>
        <begin position="975"/>
        <end position="984"/>
    </location>
</feature>
<sequence>MLPRSNQEETEKTFTPNATLMARGEKKDEKEAKMLSIANMSSAQAAHYHAKDQNYYQQDKETSVWTGKGAERLGLSGEIDIKQFERLCYGIHPSEERTLVDISQRAGTDMTFSSPKSASILCELGDERTNQLIRAAHDQAVQTTLSFVEDHYAQTREQKDGHREAISTGNLIIAKFQHDTSRENDPSLHTHCFIVNATQKENGEWRALHNDQLFTHKMFLGQTYRNELAKNLREQGFSIEITNAKEGFFEIQGVSKELISEFSQRREQVLEKYEELKKQYPGLEEEKLKEMATTSSRNVKDKNADRSVIKSNNIERAKTILAGKDLTYLNQLNSSQLHSEQQKLTAKDAVDLSIRIQSEKTSVFNREDVMKNSMKLSLGEHSLSAMQNAFDDHVNERSIVQLDQNAYSTPELLQKEFEIVEMAKNRTDPLISAQHVEQYLSHTPYNLTKGQQEAYAQILTSNESISVIQGDAGTGKTFMLKAVRETLESQKQSSNLRGLAFTGKASEELERESGIPSTTLHAFFVNPPAEKNMVYVVDEASMVSSLQMHRLCEIAKENHSKIVFIGDQKQFQSLGAGNMFSQLQKQSDIHIVEMTENKRAQTELMRSLYSSIKSKDLEEAFGILEKHQRLHETTDLEKIKNEYLKDRHDTLLLVDTNANRRALNELIRSDLVAQNEVTQSQPLSIKEAINLNEIEKHYSSNYQVGQIVVAQNAFQGFSAGQEAMITAIDHPSNTITVTKDEQRIKIDLSKAHAQAIQTFAIKEKAFGIGDKIVFTKNNRNLKFRNGETAVIQAIHGNIIKVQKGNKELAFDASKYPYIDHGYVITAHKSQGQTTSKVIAFTNAQMANLNRFYVQITRAKRDALIYTNSIATLKENTQKTQIKTSTLDYFRSAMQHEAHTNHNYERTFNEQKERRISRGSTLSILGDYCTKCKIALADLSRHLGLFKRDRSEASSTRGKDQMKNILLKNEREKAAQSITQSRERR</sequence>
<protein>
    <submittedName>
        <fullName evidence="4">Multifunctional conjugation protein TraI</fullName>
    </submittedName>
</protein>
<dbReference type="Pfam" id="PF08751">
    <property type="entry name" value="TrwC"/>
    <property type="match status" value="1"/>
</dbReference>
<feature type="coiled-coil region" evidence="1">
    <location>
        <begin position="259"/>
        <end position="286"/>
    </location>
</feature>
<dbReference type="Gene3D" id="2.30.30.940">
    <property type="match status" value="1"/>
</dbReference>
<dbReference type="NCBIfam" id="NF041492">
    <property type="entry name" value="MobF"/>
    <property type="match status" value="1"/>
</dbReference>
<dbReference type="SUPFAM" id="SSF55464">
    <property type="entry name" value="Origin of replication-binding domain, RBD-like"/>
    <property type="match status" value="1"/>
</dbReference>
<proteinExistence type="predicted"/>
<dbReference type="PANTHER" id="PTHR43788">
    <property type="entry name" value="DNA2/NAM7 HELICASE FAMILY MEMBER"/>
    <property type="match status" value="1"/>
</dbReference>
<dbReference type="RefSeq" id="WP_087437379.1">
    <property type="nucleotide sequence ID" value="NZ_CP021416.1"/>
</dbReference>
<dbReference type="InterPro" id="IPR027417">
    <property type="entry name" value="P-loop_NTPase"/>
</dbReference>
<evidence type="ECO:0000313" key="4">
    <source>
        <dbReference type="EMBL" id="ARU47254.1"/>
    </source>
</evidence>
<dbReference type="SUPFAM" id="SSF52540">
    <property type="entry name" value="P-loop containing nucleoside triphosphate hydrolases"/>
    <property type="match status" value="2"/>
</dbReference>
<keyword evidence="5" id="KW-1185">Reference proteome</keyword>
<feature type="domain" description="TrwC relaxase" evidence="3">
    <location>
        <begin position="43"/>
        <end position="318"/>
    </location>
</feature>
<dbReference type="InterPro" id="IPR014059">
    <property type="entry name" value="TraI/TrwC_relax"/>
</dbReference>
<dbReference type="Proteomes" id="UP000196005">
    <property type="component" value="Chromosome"/>
</dbReference>
<keyword evidence="1" id="KW-0175">Coiled coil</keyword>
<dbReference type="OrthoDB" id="9803432at2"/>
<feature type="region of interest" description="Disordered" evidence="2">
    <location>
        <begin position="1"/>
        <end position="29"/>
    </location>
</feature>
<feature type="compositionally biased region" description="Basic and acidic residues" evidence="2">
    <location>
        <begin position="1"/>
        <end position="12"/>
    </location>
</feature>
<gene>
    <name evidence="4" type="ORF">Sdiek1_0066</name>
</gene>
<dbReference type="NCBIfam" id="TIGR02686">
    <property type="entry name" value="relax_trwC"/>
    <property type="match status" value="1"/>
</dbReference>
<dbReference type="CDD" id="cd18809">
    <property type="entry name" value="SF1_C_RecD"/>
    <property type="match status" value="1"/>
</dbReference>
<dbReference type="CDD" id="cd17933">
    <property type="entry name" value="DEXSc_RecD-like"/>
    <property type="match status" value="1"/>
</dbReference>
<dbReference type="AlphaFoldDB" id="A0A1Y0HIK0"/>
<evidence type="ECO:0000256" key="1">
    <source>
        <dbReference type="SAM" id="Coils"/>
    </source>
</evidence>
<feature type="region of interest" description="Disordered" evidence="2">
    <location>
        <begin position="948"/>
        <end position="984"/>
    </location>
</feature>
<dbReference type="EMBL" id="CP021416">
    <property type="protein sequence ID" value="ARU47254.1"/>
    <property type="molecule type" value="Genomic_DNA"/>
</dbReference>